<dbReference type="EMBL" id="RSFW01000013">
    <property type="protein sequence ID" value="RSD27004.1"/>
    <property type="molecule type" value="Genomic_DNA"/>
</dbReference>
<evidence type="ECO:0000313" key="3">
    <source>
        <dbReference type="Proteomes" id="UP000279911"/>
    </source>
</evidence>
<comment type="caution">
    <text evidence="2">The sequence shown here is derived from an EMBL/GenBank/DDBJ whole genome shotgun (WGS) entry which is preliminary data.</text>
</comment>
<proteinExistence type="predicted"/>
<keyword evidence="1" id="KW-0472">Membrane</keyword>
<accession>A0A427TRE0</accession>
<evidence type="ECO:0000256" key="1">
    <source>
        <dbReference type="SAM" id="Phobius"/>
    </source>
</evidence>
<keyword evidence="1" id="KW-0812">Transmembrane</keyword>
<reference evidence="3" key="1">
    <citation type="submission" date="2018-12" db="EMBL/GenBank/DDBJ databases">
        <title>Bacillus chawlae sp. nov., Bacillus glennii sp. nov., and Bacillus saganii sp. nov. Isolated from the Vehicle Assembly Building at Kennedy Space Center where the Viking Spacecraft were Assembled.</title>
        <authorList>
            <person name="Seuylemezian A."/>
            <person name="Vaishampayan P."/>
        </authorList>
    </citation>
    <scope>NUCLEOTIDE SEQUENCE [LARGE SCALE GENOMIC DNA]</scope>
    <source>
        <strain evidence="3">DSM 13966</strain>
    </source>
</reference>
<dbReference type="RefSeq" id="WP_125479995.1">
    <property type="nucleotide sequence ID" value="NZ_RSFW01000013.1"/>
</dbReference>
<gene>
    <name evidence="2" type="ORF">EJA10_10690</name>
</gene>
<dbReference type="Proteomes" id="UP000279911">
    <property type="component" value="Unassembled WGS sequence"/>
</dbReference>
<feature type="transmembrane region" description="Helical" evidence="1">
    <location>
        <begin position="12"/>
        <end position="33"/>
    </location>
</feature>
<sequence>MDSILYYLDAAIVMWFITQVTFSFLVLVLGDLMVEYYEWGTYEQPSNGYQKTVNATMGFLIGAGPFVYKILLKYPWWKRKLFMMGFFFIFLFSSILTYQLLMMIVRIVF</sequence>
<keyword evidence="1" id="KW-1133">Transmembrane helix</keyword>
<feature type="transmembrane region" description="Helical" evidence="1">
    <location>
        <begin position="53"/>
        <end position="72"/>
    </location>
</feature>
<evidence type="ECO:0000313" key="2">
    <source>
        <dbReference type="EMBL" id="RSD27004.1"/>
    </source>
</evidence>
<dbReference type="AlphaFoldDB" id="A0A427TRE0"/>
<feature type="transmembrane region" description="Helical" evidence="1">
    <location>
        <begin position="84"/>
        <end position="108"/>
    </location>
</feature>
<protein>
    <submittedName>
        <fullName evidence="2">Uncharacterized protein</fullName>
    </submittedName>
</protein>
<dbReference type="OrthoDB" id="2921054at2"/>
<organism evidence="2 3">
    <name type="scientific">Mesobacillus subterraneus</name>
    <dbReference type="NCBI Taxonomy" id="285983"/>
    <lineage>
        <taxon>Bacteria</taxon>
        <taxon>Bacillati</taxon>
        <taxon>Bacillota</taxon>
        <taxon>Bacilli</taxon>
        <taxon>Bacillales</taxon>
        <taxon>Bacillaceae</taxon>
        <taxon>Mesobacillus</taxon>
    </lineage>
</organism>
<name>A0A427TRE0_9BACI</name>